<dbReference type="EMBL" id="JANVFO010000059">
    <property type="protein sequence ID" value="KAJ3721333.1"/>
    <property type="molecule type" value="Genomic_DNA"/>
</dbReference>
<name>A0AA38JC77_9AGAR</name>
<feature type="non-terminal residue" evidence="1">
    <location>
        <position position="1"/>
    </location>
</feature>
<sequence length="54" mass="5946">NGLCSSITEFEHIKAVKRPMATFKQTGALGQILLINQCLDKLATYHVDLESQGI</sequence>
<gene>
    <name evidence="1" type="ORF">DFJ43DRAFT_966050</name>
</gene>
<proteinExistence type="predicted"/>
<dbReference type="Proteomes" id="UP001176059">
    <property type="component" value="Unassembled WGS sequence"/>
</dbReference>
<organism evidence="1 2">
    <name type="scientific">Lentinula guzmanii</name>
    <dbReference type="NCBI Taxonomy" id="2804957"/>
    <lineage>
        <taxon>Eukaryota</taxon>
        <taxon>Fungi</taxon>
        <taxon>Dikarya</taxon>
        <taxon>Basidiomycota</taxon>
        <taxon>Agaricomycotina</taxon>
        <taxon>Agaricomycetes</taxon>
        <taxon>Agaricomycetidae</taxon>
        <taxon>Agaricales</taxon>
        <taxon>Marasmiineae</taxon>
        <taxon>Omphalotaceae</taxon>
        <taxon>Lentinula</taxon>
    </lineage>
</organism>
<reference evidence="1" key="2">
    <citation type="journal article" date="2023" name="Proc. Natl. Acad. Sci. U.S.A.">
        <title>A global phylogenomic analysis of the shiitake genus Lentinula.</title>
        <authorList>
            <person name="Sierra-Patev S."/>
            <person name="Min B."/>
            <person name="Naranjo-Ortiz M."/>
            <person name="Looney B."/>
            <person name="Konkel Z."/>
            <person name="Slot J.C."/>
            <person name="Sakamoto Y."/>
            <person name="Steenwyk J.L."/>
            <person name="Rokas A."/>
            <person name="Carro J."/>
            <person name="Camarero S."/>
            <person name="Ferreira P."/>
            <person name="Molpeceres G."/>
            <person name="Ruiz-Duenas F.J."/>
            <person name="Serrano A."/>
            <person name="Henrissat B."/>
            <person name="Drula E."/>
            <person name="Hughes K.W."/>
            <person name="Mata J.L."/>
            <person name="Ishikawa N.K."/>
            <person name="Vargas-Isla R."/>
            <person name="Ushijima S."/>
            <person name="Smith C.A."/>
            <person name="Donoghue J."/>
            <person name="Ahrendt S."/>
            <person name="Andreopoulos W."/>
            <person name="He G."/>
            <person name="LaButti K."/>
            <person name="Lipzen A."/>
            <person name="Ng V."/>
            <person name="Riley R."/>
            <person name="Sandor L."/>
            <person name="Barry K."/>
            <person name="Martinez A.T."/>
            <person name="Xiao Y."/>
            <person name="Gibbons J.G."/>
            <person name="Terashima K."/>
            <person name="Grigoriev I.V."/>
            <person name="Hibbett D."/>
        </authorList>
    </citation>
    <scope>NUCLEOTIDE SEQUENCE</scope>
    <source>
        <strain evidence="1">ET3784</strain>
    </source>
</reference>
<dbReference type="AlphaFoldDB" id="A0AA38JC77"/>
<accession>A0AA38JC77</accession>
<protein>
    <submittedName>
        <fullName evidence="1">Uncharacterized protein</fullName>
    </submittedName>
</protein>
<reference evidence="1" key="1">
    <citation type="submission" date="2022-08" db="EMBL/GenBank/DDBJ databases">
        <authorList>
            <consortium name="DOE Joint Genome Institute"/>
            <person name="Min B."/>
            <person name="Sierra-Patev S."/>
            <person name="Naranjo-Ortiz M."/>
            <person name="Looney B."/>
            <person name="Konkel Z."/>
            <person name="Slot J.C."/>
            <person name="Sakamoto Y."/>
            <person name="Steenwyk J.L."/>
            <person name="Rokas A."/>
            <person name="Carro J."/>
            <person name="Camarero S."/>
            <person name="Ferreira P."/>
            <person name="Molpeceres G."/>
            <person name="Ruiz-duenas F.J."/>
            <person name="Serrano A."/>
            <person name="Henrissat B."/>
            <person name="Drula E."/>
            <person name="Hughes K.W."/>
            <person name="Mata J.L."/>
            <person name="Ishikawa N.K."/>
            <person name="Vargas-Isla R."/>
            <person name="Ushijima S."/>
            <person name="Smith C.A."/>
            <person name="Ahrendt S."/>
            <person name="Andreopoulos W."/>
            <person name="He G."/>
            <person name="LaButti K."/>
            <person name="Lipzen A."/>
            <person name="Ng V."/>
            <person name="Riley R."/>
            <person name="Sandor L."/>
            <person name="Barry K."/>
            <person name="Martinez A.T."/>
            <person name="Xiao Y."/>
            <person name="Gibbons J.G."/>
            <person name="Terashima K."/>
            <person name="Hibbett D.S."/>
            <person name="Grigoriev I.V."/>
        </authorList>
    </citation>
    <scope>NUCLEOTIDE SEQUENCE</scope>
    <source>
        <strain evidence="1">ET3784</strain>
    </source>
</reference>
<evidence type="ECO:0000313" key="1">
    <source>
        <dbReference type="EMBL" id="KAJ3721333.1"/>
    </source>
</evidence>
<feature type="non-terminal residue" evidence="1">
    <location>
        <position position="54"/>
    </location>
</feature>
<comment type="caution">
    <text evidence="1">The sequence shown here is derived from an EMBL/GenBank/DDBJ whole genome shotgun (WGS) entry which is preliminary data.</text>
</comment>
<evidence type="ECO:0000313" key="2">
    <source>
        <dbReference type="Proteomes" id="UP001176059"/>
    </source>
</evidence>
<keyword evidence="2" id="KW-1185">Reference proteome</keyword>